<evidence type="ECO:0000256" key="4">
    <source>
        <dbReference type="ARBA" id="ARBA00023098"/>
    </source>
</evidence>
<dbReference type="InterPro" id="IPR025202">
    <property type="entry name" value="PLD-like_dom"/>
</dbReference>
<keyword evidence="2" id="KW-0677">Repeat</keyword>
<dbReference type="Proteomes" id="UP000036313">
    <property type="component" value="Unassembled WGS sequence"/>
</dbReference>
<name>A0A0J6YU56_9MYCO</name>
<dbReference type="GO" id="GO:0009395">
    <property type="term" value="P:phospholipid catabolic process"/>
    <property type="evidence" value="ECO:0007669"/>
    <property type="project" value="TreeGrafter"/>
</dbReference>
<dbReference type="CDD" id="cd09143">
    <property type="entry name" value="PLDc_vPLD1_2_like_bac_2"/>
    <property type="match status" value="1"/>
</dbReference>
<evidence type="ECO:0000256" key="3">
    <source>
        <dbReference type="ARBA" id="ARBA00022801"/>
    </source>
</evidence>
<feature type="domain" description="PLD phosphodiesterase" evidence="5">
    <location>
        <begin position="348"/>
        <end position="375"/>
    </location>
</feature>
<dbReference type="PANTHER" id="PTHR18896">
    <property type="entry name" value="PHOSPHOLIPASE D"/>
    <property type="match status" value="1"/>
</dbReference>
<keyword evidence="3" id="KW-0378">Hydrolase</keyword>
<dbReference type="SUPFAM" id="SSF56024">
    <property type="entry name" value="Phospholipase D/nuclease"/>
    <property type="match status" value="2"/>
</dbReference>
<evidence type="ECO:0000313" key="6">
    <source>
        <dbReference type="EMBL" id="KMO76001.1"/>
    </source>
</evidence>
<dbReference type="Gene3D" id="3.30.870.10">
    <property type="entry name" value="Endonuclease Chain A"/>
    <property type="match status" value="2"/>
</dbReference>
<sequence length="526" mass="58626">MTDDDRKAVLEPGVTCWRNERAGRFARLIDGADYLYYVKEAMLGARKRIMIIGWDLDARTAFEPTGSTLSGPDTLGLFLTWLVWRRPELEVYLLKSNLNLLPALDQFWFGLTPVSLVNRFTLPRMHFAVDGARPTGAVHHQKIVVVDDAVAFCGGIDLTLGRWDKRDHARHDRGRSSAGRPYGPRHEVATVVDEAAARVLSDQARLRWRDATGVELEPVTPTEPAWPRGLNPDVRDVDVAVARTLPSFGRRAEVREVEALNLAAIASARSVIYLENQYLASRRLADALAARLREPDGPEVVIVLPRSSESRLEQESMDSARERLLRLLWKADEHNRFGVYWPVTTGGMPVYVHSKVMVIDDQLLRIGSSNLNNRSLGFDSECDVAIEAGGRSDIEHEIVLARDDLVAEHLGVSVTEFRRALQRHGSFLATVNALRGTGRSLRSFTRFMVSQEAGPLGENDLMDPDHVPPSLLEGFASLMTGLVLWPIARAYPSIVSYITSWARTESEIADDQLMKAPTGGARHERG</sequence>
<evidence type="ECO:0000256" key="1">
    <source>
        <dbReference type="ARBA" id="ARBA00000798"/>
    </source>
</evidence>
<dbReference type="EMBL" id="JYNU01000014">
    <property type="protein sequence ID" value="KMO76001.1"/>
    <property type="molecule type" value="Genomic_DNA"/>
</dbReference>
<evidence type="ECO:0000259" key="5">
    <source>
        <dbReference type="PROSITE" id="PS50035"/>
    </source>
</evidence>
<organism evidence="6 7">
    <name type="scientific">Mycolicibacterium obuense</name>
    <dbReference type="NCBI Taxonomy" id="1807"/>
    <lineage>
        <taxon>Bacteria</taxon>
        <taxon>Bacillati</taxon>
        <taxon>Actinomycetota</taxon>
        <taxon>Actinomycetes</taxon>
        <taxon>Mycobacteriales</taxon>
        <taxon>Mycobacteriaceae</taxon>
        <taxon>Mycolicibacterium</taxon>
    </lineage>
</organism>
<dbReference type="Pfam" id="PF00614">
    <property type="entry name" value="PLDc"/>
    <property type="match status" value="1"/>
</dbReference>
<dbReference type="Pfam" id="PF13091">
    <property type="entry name" value="PLDc_2"/>
    <property type="match status" value="1"/>
</dbReference>
<dbReference type="InterPro" id="IPR015679">
    <property type="entry name" value="PLipase_D_fam"/>
</dbReference>
<feature type="domain" description="PLD phosphodiesterase" evidence="5">
    <location>
        <begin position="135"/>
        <end position="162"/>
    </location>
</feature>
<evidence type="ECO:0000256" key="2">
    <source>
        <dbReference type="ARBA" id="ARBA00022737"/>
    </source>
</evidence>
<proteinExistence type="predicted"/>
<dbReference type="CDD" id="cd09140">
    <property type="entry name" value="PLDc_vPLD1_2_like_bac_1"/>
    <property type="match status" value="1"/>
</dbReference>
<accession>A0A0J6YU56</accession>
<dbReference type="PATRIC" id="fig|1807.14.peg.2555"/>
<dbReference type="AlphaFoldDB" id="A0A0J6YU56"/>
<dbReference type="InterPro" id="IPR001736">
    <property type="entry name" value="PLipase_D/transphosphatidylase"/>
</dbReference>
<dbReference type="SMART" id="SM00155">
    <property type="entry name" value="PLDc"/>
    <property type="match status" value="2"/>
</dbReference>
<dbReference type="GO" id="GO:0004630">
    <property type="term" value="F:phospholipase D activity"/>
    <property type="evidence" value="ECO:0007669"/>
    <property type="project" value="UniProtKB-EC"/>
</dbReference>
<evidence type="ECO:0000313" key="7">
    <source>
        <dbReference type="Proteomes" id="UP000036313"/>
    </source>
</evidence>
<comment type="catalytic activity">
    <reaction evidence="1">
        <text>a 1,2-diacyl-sn-glycero-3-phosphocholine + H2O = a 1,2-diacyl-sn-glycero-3-phosphate + choline + H(+)</text>
        <dbReference type="Rhea" id="RHEA:14445"/>
        <dbReference type="ChEBI" id="CHEBI:15354"/>
        <dbReference type="ChEBI" id="CHEBI:15377"/>
        <dbReference type="ChEBI" id="CHEBI:15378"/>
        <dbReference type="ChEBI" id="CHEBI:57643"/>
        <dbReference type="ChEBI" id="CHEBI:58608"/>
        <dbReference type="EC" id="3.1.4.4"/>
    </reaction>
</comment>
<protein>
    <submittedName>
        <fullName evidence="6">Cardiolipin synthase</fullName>
    </submittedName>
</protein>
<dbReference type="RefSeq" id="WP_048423342.1">
    <property type="nucleotide sequence ID" value="NZ_JYNU01000014.1"/>
</dbReference>
<dbReference type="PROSITE" id="PS50035">
    <property type="entry name" value="PLD"/>
    <property type="match status" value="2"/>
</dbReference>
<comment type="caution">
    <text evidence="6">The sequence shown here is derived from an EMBL/GenBank/DDBJ whole genome shotgun (WGS) entry which is preliminary data.</text>
</comment>
<reference evidence="6 7" key="1">
    <citation type="journal article" date="2015" name="Genome Biol. Evol.">
        <title>Characterization of Three Mycobacterium spp. with Potential Use in Bioremediation by Genome Sequencing and Comparative Genomics.</title>
        <authorList>
            <person name="Das S."/>
            <person name="Pettersson B.M."/>
            <person name="Behra P.R."/>
            <person name="Ramesh M."/>
            <person name="Dasgupta S."/>
            <person name="Bhattacharya A."/>
            <person name="Kirsebom L.A."/>
        </authorList>
    </citation>
    <scope>NUCLEOTIDE SEQUENCE [LARGE SCALE GENOMIC DNA]</scope>
    <source>
        <strain evidence="6 7">DSM 44075</strain>
    </source>
</reference>
<dbReference type="PANTHER" id="PTHR18896:SF76">
    <property type="entry name" value="PHOSPHOLIPASE"/>
    <property type="match status" value="1"/>
</dbReference>
<keyword evidence="4" id="KW-0443">Lipid metabolism</keyword>
<gene>
    <name evidence="6" type="primary">cls</name>
    <name evidence="6" type="ORF">MOBUDSM44075_02531</name>
</gene>